<keyword evidence="1" id="KW-0808">Transferase</keyword>
<dbReference type="PANTHER" id="PTHR43877">
    <property type="entry name" value="AMINOALKYLPHOSPHONATE N-ACETYLTRANSFERASE-RELATED-RELATED"/>
    <property type="match status" value="1"/>
</dbReference>
<organism evidence="4 5">
    <name type="scientific">Burkholderia puraquae</name>
    <dbReference type="NCBI Taxonomy" id="1904757"/>
    <lineage>
        <taxon>Bacteria</taxon>
        <taxon>Pseudomonadati</taxon>
        <taxon>Pseudomonadota</taxon>
        <taxon>Betaproteobacteria</taxon>
        <taxon>Burkholderiales</taxon>
        <taxon>Burkholderiaceae</taxon>
        <taxon>Burkholderia</taxon>
        <taxon>Burkholderia cepacia complex</taxon>
    </lineage>
</organism>
<sequence>MPAPRQERPHRAPFAMPMATTDRIIDTTPLDVRAQPLIDALIDEYSTRYNAYRPDSRASARDELARYPAELFAPPEGAFVLLLRDGETIGGGAFKRYDAQTAELKRIWTRTDLRRQGLARLIVEALELRAAQQGYRRLYLTTGFRQPEAWALYDRTGYTRLFDSSIDPEAYFHLRFGKDLVDPSRTSTLADLWAPVPEPVLPR</sequence>
<evidence type="ECO:0000313" key="5">
    <source>
        <dbReference type="Proteomes" id="UP000494135"/>
    </source>
</evidence>
<dbReference type="InterPro" id="IPR000182">
    <property type="entry name" value="GNAT_dom"/>
</dbReference>
<proteinExistence type="predicted"/>
<evidence type="ECO:0000313" key="4">
    <source>
        <dbReference type="EMBL" id="CAB3747677.1"/>
    </source>
</evidence>
<dbReference type="PANTHER" id="PTHR43877:SF2">
    <property type="entry name" value="AMINOALKYLPHOSPHONATE N-ACETYLTRANSFERASE-RELATED"/>
    <property type="match status" value="1"/>
</dbReference>
<reference evidence="4 5" key="1">
    <citation type="submission" date="2020-04" db="EMBL/GenBank/DDBJ databases">
        <authorList>
            <person name="De Canck E."/>
        </authorList>
    </citation>
    <scope>NUCLEOTIDE SEQUENCE [LARGE SCALE GENOMIC DNA]</scope>
    <source>
        <strain evidence="4 5">LMG 29660</strain>
    </source>
</reference>
<protein>
    <recommendedName>
        <fullName evidence="3">N-acetyltransferase domain-containing protein</fullName>
    </recommendedName>
</protein>
<dbReference type="PROSITE" id="PS51186">
    <property type="entry name" value="GNAT"/>
    <property type="match status" value="1"/>
</dbReference>
<evidence type="ECO:0000256" key="2">
    <source>
        <dbReference type="ARBA" id="ARBA00023315"/>
    </source>
</evidence>
<evidence type="ECO:0000256" key="1">
    <source>
        <dbReference type="ARBA" id="ARBA00022679"/>
    </source>
</evidence>
<evidence type="ECO:0000259" key="3">
    <source>
        <dbReference type="PROSITE" id="PS51186"/>
    </source>
</evidence>
<dbReference type="GO" id="GO:0016747">
    <property type="term" value="F:acyltransferase activity, transferring groups other than amino-acyl groups"/>
    <property type="evidence" value="ECO:0007669"/>
    <property type="project" value="InterPro"/>
</dbReference>
<dbReference type="EMBL" id="CADIKG010000001">
    <property type="protein sequence ID" value="CAB3747677.1"/>
    <property type="molecule type" value="Genomic_DNA"/>
</dbReference>
<name>A0A6J5D2N0_9BURK</name>
<dbReference type="Proteomes" id="UP000494135">
    <property type="component" value="Unassembled WGS sequence"/>
</dbReference>
<dbReference type="InterPro" id="IPR016181">
    <property type="entry name" value="Acyl_CoA_acyltransferase"/>
</dbReference>
<feature type="domain" description="N-acetyltransferase" evidence="3">
    <location>
        <begin position="30"/>
        <end position="181"/>
    </location>
</feature>
<dbReference type="SUPFAM" id="SSF55729">
    <property type="entry name" value="Acyl-CoA N-acyltransferases (Nat)"/>
    <property type="match status" value="1"/>
</dbReference>
<dbReference type="Pfam" id="PF00583">
    <property type="entry name" value="Acetyltransf_1"/>
    <property type="match status" value="1"/>
</dbReference>
<accession>A0A6J5D2N0</accession>
<dbReference type="Gene3D" id="3.40.630.30">
    <property type="match status" value="1"/>
</dbReference>
<dbReference type="InterPro" id="IPR050832">
    <property type="entry name" value="Bact_Acetyltransf"/>
</dbReference>
<keyword evidence="2" id="KW-0012">Acyltransferase</keyword>
<dbReference type="CDD" id="cd04301">
    <property type="entry name" value="NAT_SF"/>
    <property type="match status" value="1"/>
</dbReference>
<dbReference type="AlphaFoldDB" id="A0A6J5D2N0"/>
<gene>
    <name evidence="4" type="ORF">LMG29660_00679</name>
</gene>